<gene>
    <name evidence="2" type="ORF">RRG08_065773</name>
</gene>
<evidence type="ECO:0000313" key="2">
    <source>
        <dbReference type="EMBL" id="KAK3734404.1"/>
    </source>
</evidence>
<evidence type="ECO:0000313" key="3">
    <source>
        <dbReference type="Proteomes" id="UP001283361"/>
    </source>
</evidence>
<feature type="chain" id="PRO_5041991241" evidence="1">
    <location>
        <begin position="17"/>
        <end position="81"/>
    </location>
</feature>
<protein>
    <submittedName>
        <fullName evidence="2">Uncharacterized protein</fullName>
    </submittedName>
</protein>
<keyword evidence="3" id="KW-1185">Reference proteome</keyword>
<comment type="caution">
    <text evidence="2">The sequence shown here is derived from an EMBL/GenBank/DDBJ whole genome shotgun (WGS) entry which is preliminary data.</text>
</comment>
<proteinExistence type="predicted"/>
<sequence length="81" mass="8787">MKVLVLLLIGILAVNAQVKNCGNGASDFIKDLRFPVTNRQADLIKDLGPPVSKRQVTNCGLVPPDLIKDLGPPVSKRQVRN</sequence>
<accession>A0AAE0Y799</accession>
<evidence type="ECO:0000256" key="1">
    <source>
        <dbReference type="SAM" id="SignalP"/>
    </source>
</evidence>
<name>A0AAE0Y799_9GAST</name>
<dbReference type="AlphaFoldDB" id="A0AAE0Y799"/>
<dbReference type="EMBL" id="JAWDGP010006851">
    <property type="protein sequence ID" value="KAK3734404.1"/>
    <property type="molecule type" value="Genomic_DNA"/>
</dbReference>
<organism evidence="2 3">
    <name type="scientific">Elysia crispata</name>
    <name type="common">lettuce slug</name>
    <dbReference type="NCBI Taxonomy" id="231223"/>
    <lineage>
        <taxon>Eukaryota</taxon>
        <taxon>Metazoa</taxon>
        <taxon>Spiralia</taxon>
        <taxon>Lophotrochozoa</taxon>
        <taxon>Mollusca</taxon>
        <taxon>Gastropoda</taxon>
        <taxon>Heterobranchia</taxon>
        <taxon>Euthyneura</taxon>
        <taxon>Panpulmonata</taxon>
        <taxon>Sacoglossa</taxon>
        <taxon>Placobranchoidea</taxon>
        <taxon>Plakobranchidae</taxon>
        <taxon>Elysia</taxon>
    </lineage>
</organism>
<reference evidence="2" key="1">
    <citation type="journal article" date="2023" name="G3 (Bethesda)">
        <title>A reference genome for the long-term kleptoplast-retaining sea slug Elysia crispata morphotype clarki.</title>
        <authorList>
            <person name="Eastman K.E."/>
            <person name="Pendleton A.L."/>
            <person name="Shaikh M.A."/>
            <person name="Suttiyut T."/>
            <person name="Ogas R."/>
            <person name="Tomko P."/>
            <person name="Gavelis G."/>
            <person name="Widhalm J.R."/>
            <person name="Wisecaver J.H."/>
        </authorList>
    </citation>
    <scope>NUCLEOTIDE SEQUENCE</scope>
    <source>
        <strain evidence="2">ECLA1</strain>
    </source>
</reference>
<keyword evidence="1" id="KW-0732">Signal</keyword>
<dbReference type="Proteomes" id="UP001283361">
    <property type="component" value="Unassembled WGS sequence"/>
</dbReference>
<feature type="signal peptide" evidence="1">
    <location>
        <begin position="1"/>
        <end position="16"/>
    </location>
</feature>